<organism evidence="1 2">
    <name type="scientific">Popillia japonica</name>
    <name type="common">Japanese beetle</name>
    <dbReference type="NCBI Taxonomy" id="7064"/>
    <lineage>
        <taxon>Eukaryota</taxon>
        <taxon>Metazoa</taxon>
        <taxon>Ecdysozoa</taxon>
        <taxon>Arthropoda</taxon>
        <taxon>Hexapoda</taxon>
        <taxon>Insecta</taxon>
        <taxon>Pterygota</taxon>
        <taxon>Neoptera</taxon>
        <taxon>Endopterygota</taxon>
        <taxon>Coleoptera</taxon>
        <taxon>Polyphaga</taxon>
        <taxon>Scarabaeiformia</taxon>
        <taxon>Scarabaeidae</taxon>
        <taxon>Rutelinae</taxon>
        <taxon>Popillia</taxon>
    </lineage>
</organism>
<gene>
    <name evidence="1" type="ORF">QE152_g40005</name>
</gene>
<name>A0AAW1HSU8_POPJA</name>
<dbReference type="AlphaFoldDB" id="A0AAW1HSU8"/>
<sequence length="168" mass="19146">MEITEPETAKMLYEDGVNVADIESNNGGRGFARNVQAILKDKYKSNRCNIKPFHQSQNKQSRILSNSTWHMGNGAHIFSGELERQMAGILCFDDEVSKRRGETMDNPVLDPGITPAQIEKIEFTSEGRTKQQIAEALVKAWRDSPCPLQKRYDYGWSVLQVQERRNSQ</sequence>
<reference evidence="1 2" key="1">
    <citation type="journal article" date="2024" name="BMC Genomics">
        <title>De novo assembly and annotation of Popillia japonica's genome with initial clues to its potential as an invasive pest.</title>
        <authorList>
            <person name="Cucini C."/>
            <person name="Boschi S."/>
            <person name="Funari R."/>
            <person name="Cardaioli E."/>
            <person name="Iannotti N."/>
            <person name="Marturano G."/>
            <person name="Paoli F."/>
            <person name="Bruttini M."/>
            <person name="Carapelli A."/>
            <person name="Frati F."/>
            <person name="Nardi F."/>
        </authorList>
    </citation>
    <scope>NUCLEOTIDE SEQUENCE [LARGE SCALE GENOMIC DNA]</scope>
    <source>
        <strain evidence="1">DMR45628</strain>
    </source>
</reference>
<dbReference type="EMBL" id="JASPKY010001015">
    <property type="protein sequence ID" value="KAK9679493.1"/>
    <property type="molecule type" value="Genomic_DNA"/>
</dbReference>
<proteinExistence type="predicted"/>
<evidence type="ECO:0000313" key="1">
    <source>
        <dbReference type="EMBL" id="KAK9679493.1"/>
    </source>
</evidence>
<keyword evidence="2" id="KW-1185">Reference proteome</keyword>
<evidence type="ECO:0000313" key="2">
    <source>
        <dbReference type="Proteomes" id="UP001458880"/>
    </source>
</evidence>
<comment type="caution">
    <text evidence="1">The sequence shown here is derived from an EMBL/GenBank/DDBJ whole genome shotgun (WGS) entry which is preliminary data.</text>
</comment>
<protein>
    <submittedName>
        <fullName evidence="1">Uncharacterized protein</fullName>
    </submittedName>
</protein>
<dbReference type="Proteomes" id="UP001458880">
    <property type="component" value="Unassembled WGS sequence"/>
</dbReference>
<accession>A0AAW1HSU8</accession>